<dbReference type="Proteomes" id="UP000187486">
    <property type="component" value="Unassembled WGS sequence"/>
</dbReference>
<gene>
    <name evidence="2" type="ORF">BS329_27870</name>
</gene>
<proteinExistence type="predicted"/>
<protein>
    <submittedName>
        <fullName evidence="2">Uncharacterized protein</fullName>
    </submittedName>
</protein>
<dbReference type="RefSeq" id="WP_076164183.1">
    <property type="nucleotide sequence ID" value="NZ_JBEZVB010000019.1"/>
</dbReference>
<keyword evidence="3" id="KW-1185">Reference proteome</keyword>
<evidence type="ECO:0000313" key="2">
    <source>
        <dbReference type="EMBL" id="OLZ47694.1"/>
    </source>
</evidence>
<comment type="caution">
    <text evidence="2">The sequence shown here is derived from an EMBL/GenBank/DDBJ whole genome shotgun (WGS) entry which is preliminary data.</text>
</comment>
<organism evidence="2 3">
    <name type="scientific">Amycolatopsis coloradensis</name>
    <dbReference type="NCBI Taxonomy" id="76021"/>
    <lineage>
        <taxon>Bacteria</taxon>
        <taxon>Bacillati</taxon>
        <taxon>Actinomycetota</taxon>
        <taxon>Actinomycetes</taxon>
        <taxon>Pseudonocardiales</taxon>
        <taxon>Pseudonocardiaceae</taxon>
        <taxon>Amycolatopsis</taxon>
    </lineage>
</organism>
<dbReference type="AlphaFoldDB" id="A0A1R0KM25"/>
<reference evidence="2 3" key="1">
    <citation type="submission" date="2016-01" db="EMBL/GenBank/DDBJ databases">
        <title>Amycolatopsis coloradensis genome sequencing and assembly.</title>
        <authorList>
            <person name="Mayilraj S."/>
        </authorList>
    </citation>
    <scope>NUCLEOTIDE SEQUENCE [LARGE SCALE GENOMIC DNA]</scope>
    <source>
        <strain evidence="2 3">DSM 44225</strain>
    </source>
</reference>
<evidence type="ECO:0000256" key="1">
    <source>
        <dbReference type="SAM" id="MobiDB-lite"/>
    </source>
</evidence>
<sequence length="68" mass="7724">MDTAAEDHERDRQALDVVFRTSGELPSGEQRETTRVRDVRETEERISQATGVVGARKVDARPRADDRE</sequence>
<feature type="compositionally biased region" description="Basic and acidic residues" evidence="1">
    <location>
        <begin position="1"/>
        <end position="14"/>
    </location>
</feature>
<feature type="compositionally biased region" description="Basic and acidic residues" evidence="1">
    <location>
        <begin position="56"/>
        <end position="68"/>
    </location>
</feature>
<dbReference type="EMBL" id="MQUQ01000015">
    <property type="protein sequence ID" value="OLZ47694.1"/>
    <property type="molecule type" value="Genomic_DNA"/>
</dbReference>
<feature type="compositionally biased region" description="Basic and acidic residues" evidence="1">
    <location>
        <begin position="29"/>
        <end position="46"/>
    </location>
</feature>
<evidence type="ECO:0000313" key="3">
    <source>
        <dbReference type="Proteomes" id="UP000187486"/>
    </source>
</evidence>
<name>A0A1R0KM25_9PSEU</name>
<feature type="region of interest" description="Disordered" evidence="1">
    <location>
        <begin position="1"/>
        <end position="68"/>
    </location>
</feature>
<accession>A0A1R0KM25</accession>